<reference evidence="1" key="1">
    <citation type="submission" date="2016-04" db="EMBL/GenBank/DDBJ databases">
        <authorList>
            <person name="Evans L.H."/>
            <person name="Alamgir A."/>
            <person name="Owens N."/>
            <person name="Weber N.D."/>
            <person name="Virtaneva K."/>
            <person name="Barbian K."/>
            <person name="Babar A."/>
            <person name="Rosenke K."/>
        </authorList>
    </citation>
    <scope>NUCLEOTIDE SEQUENCE</scope>
    <source>
        <strain evidence="1">Nono1</strain>
    </source>
</reference>
<dbReference type="Gene3D" id="3.40.50.720">
    <property type="entry name" value="NAD(P)-binding Rossmann-like Domain"/>
    <property type="match status" value="1"/>
</dbReference>
<dbReference type="SUPFAM" id="SSF51735">
    <property type="entry name" value="NAD(P)-binding Rossmann-fold domains"/>
    <property type="match status" value="1"/>
</dbReference>
<gene>
    <name evidence="1" type="ORF">BN4615_P1896</name>
</gene>
<dbReference type="InterPro" id="IPR036291">
    <property type="entry name" value="NAD(P)-bd_dom_sf"/>
</dbReference>
<dbReference type="EMBL" id="LT559118">
    <property type="protein sequence ID" value="SBO92382.1"/>
    <property type="molecule type" value="Genomic_DNA"/>
</dbReference>
<dbReference type="AlphaFoldDB" id="A0A1M4E0P2"/>
<organism evidence="1">
    <name type="scientific">Nonomuraea gerenzanensis</name>
    <dbReference type="NCBI Taxonomy" id="93944"/>
    <lineage>
        <taxon>Bacteria</taxon>
        <taxon>Bacillati</taxon>
        <taxon>Actinomycetota</taxon>
        <taxon>Actinomycetes</taxon>
        <taxon>Streptosporangiales</taxon>
        <taxon>Streptosporangiaceae</taxon>
        <taxon>Nonomuraea</taxon>
    </lineage>
</organism>
<name>A0A1M4E0P2_9ACTN</name>
<proteinExistence type="predicted"/>
<evidence type="ECO:0000313" key="1">
    <source>
        <dbReference type="EMBL" id="SBO92382.1"/>
    </source>
</evidence>
<dbReference type="RefSeq" id="WP_225271657.1">
    <property type="nucleotide sequence ID" value="NZ_CP084058.1"/>
</dbReference>
<sequence>MRPVLELTGGRGVHTVFDGGGETTLLASMQVLRRHGTCSTTGPSSATRPW</sequence>
<accession>A0A1M4E0P2</accession>
<protein>
    <submittedName>
        <fullName evidence="1">Uncharacterized protein</fullName>
    </submittedName>
</protein>